<dbReference type="Proteomes" id="UP000075635">
    <property type="component" value="Unassembled WGS sequence"/>
</dbReference>
<sequence>MEAHASVRALADAMDLGSLLQEVRDRHGEFDLLAHWKQGEFHHDVVIRVHRAAPLPGPVLVVSTNCNGGVKEVLCFGEVPDRHALWHHRCPGVPEFSGDLPPIAAQARTTHYFDPCELLAPDARSELRPEFRERDVGGGWRQRCG</sequence>
<accession>A0A150SNB9</accession>
<proteinExistence type="predicted"/>
<dbReference type="AlphaFoldDB" id="A0A150SNB9"/>
<gene>
    <name evidence="1" type="ORF">BE17_06730</name>
</gene>
<organism evidence="1 2">
    <name type="scientific">Sorangium cellulosum</name>
    <name type="common">Polyangium cellulosum</name>
    <dbReference type="NCBI Taxonomy" id="56"/>
    <lineage>
        <taxon>Bacteria</taxon>
        <taxon>Pseudomonadati</taxon>
        <taxon>Myxococcota</taxon>
        <taxon>Polyangia</taxon>
        <taxon>Polyangiales</taxon>
        <taxon>Polyangiaceae</taxon>
        <taxon>Sorangium</taxon>
    </lineage>
</organism>
<dbReference type="EMBL" id="JEMB01000789">
    <property type="protein sequence ID" value="KYF93767.1"/>
    <property type="molecule type" value="Genomic_DNA"/>
</dbReference>
<evidence type="ECO:0000313" key="1">
    <source>
        <dbReference type="EMBL" id="KYF93767.1"/>
    </source>
</evidence>
<comment type="caution">
    <text evidence="1">The sequence shown here is derived from an EMBL/GenBank/DDBJ whole genome shotgun (WGS) entry which is preliminary data.</text>
</comment>
<reference evidence="1 2" key="1">
    <citation type="submission" date="2014-02" db="EMBL/GenBank/DDBJ databases">
        <title>The small core and large imbalanced accessory genome model reveals a collaborative survival strategy of Sorangium cellulosum strains in nature.</title>
        <authorList>
            <person name="Han K."/>
            <person name="Peng R."/>
            <person name="Blom J."/>
            <person name="Li Y.-Z."/>
        </authorList>
    </citation>
    <scope>NUCLEOTIDE SEQUENCE [LARGE SCALE GENOMIC DNA]</scope>
    <source>
        <strain evidence="1 2">So0011-07</strain>
    </source>
</reference>
<evidence type="ECO:0000313" key="2">
    <source>
        <dbReference type="Proteomes" id="UP000075635"/>
    </source>
</evidence>
<protein>
    <submittedName>
        <fullName evidence="1">Uncharacterized protein</fullName>
    </submittedName>
</protein>
<name>A0A150SNB9_SORCE</name>